<organism>
    <name type="scientific">Ixodes scapularis</name>
    <name type="common">Black-legged tick</name>
    <name type="synonym">Deer tick</name>
    <dbReference type="NCBI Taxonomy" id="6945"/>
    <lineage>
        <taxon>Eukaryota</taxon>
        <taxon>Metazoa</taxon>
        <taxon>Ecdysozoa</taxon>
        <taxon>Arthropoda</taxon>
        <taxon>Chelicerata</taxon>
        <taxon>Arachnida</taxon>
        <taxon>Acari</taxon>
        <taxon>Parasitiformes</taxon>
        <taxon>Ixodida</taxon>
        <taxon>Ixodoidea</taxon>
        <taxon>Ixodidae</taxon>
        <taxon>Ixodinae</taxon>
        <taxon>Ixodes</taxon>
    </lineage>
</organism>
<accession>B7QFJ9</accession>
<dbReference type="GO" id="GO:0006508">
    <property type="term" value="P:proteolysis"/>
    <property type="evidence" value="ECO:0007669"/>
    <property type="project" value="InterPro"/>
</dbReference>
<name>B7QFJ9_IXOSC</name>
<dbReference type="EMBL" id="DS926134">
    <property type="protein sequence ID" value="EEC17621.1"/>
    <property type="molecule type" value="Genomic_DNA"/>
</dbReference>
<keyword evidence="5" id="KW-1185">Reference proteome</keyword>
<evidence type="ECO:0000313" key="3">
    <source>
        <dbReference type="EMBL" id="EEC17621.1"/>
    </source>
</evidence>
<dbReference type="PROSITE" id="PS51885">
    <property type="entry name" value="NEPRILYSIN"/>
    <property type="match status" value="1"/>
</dbReference>
<evidence type="ECO:0000256" key="1">
    <source>
        <dbReference type="SAM" id="SignalP"/>
    </source>
</evidence>
<dbReference type="VEuPathDB" id="VectorBase:ISCW012816"/>
<dbReference type="GO" id="GO:0004222">
    <property type="term" value="F:metalloendopeptidase activity"/>
    <property type="evidence" value="ECO:0007669"/>
    <property type="project" value="InterPro"/>
</dbReference>
<dbReference type="Pfam" id="PF01431">
    <property type="entry name" value="Peptidase_M13"/>
    <property type="match status" value="1"/>
</dbReference>
<gene>
    <name evidence="3" type="ORF">IscW_ISCW012816</name>
</gene>
<dbReference type="PANTHER" id="PTHR11733">
    <property type="entry name" value="ZINC METALLOPROTEASE FAMILY M13 NEPRILYSIN-RELATED"/>
    <property type="match status" value="1"/>
</dbReference>
<dbReference type="EnsemblMetazoa" id="ISCW012816-RA">
    <property type="protein sequence ID" value="ISCW012816-PA"/>
    <property type="gene ID" value="ISCW012816"/>
</dbReference>
<dbReference type="EMBL" id="ABJB010141385">
    <property type="status" value="NOT_ANNOTATED_CDS"/>
    <property type="molecule type" value="Genomic_DNA"/>
</dbReference>
<proteinExistence type="predicted"/>
<feature type="chain" id="PRO_5014568329" description="Peptidase M13 C-terminal domain-containing protein" evidence="1">
    <location>
        <begin position="18"/>
        <end position="173"/>
    </location>
</feature>
<sequence>MLMLTFMLSPLLPSGSQFDADGELRNWWTESAEEEFLKRAQCFIDQYSNVTVKEVNLTVSDKKNKTHILTQEKPLMLSDKGQKYLHTSHNENILSRIIEHKNVHNEVILIIFVILSLLSAKHSSNTSLQVSYSFNCFFFPRVNLPLGNSPDFLRVFSCSPNSTMNIKKKCPMW</sequence>
<evidence type="ECO:0000259" key="2">
    <source>
        <dbReference type="Pfam" id="PF01431"/>
    </source>
</evidence>
<feature type="domain" description="Peptidase M13 C-terminal" evidence="2">
    <location>
        <begin position="14"/>
        <end position="170"/>
    </location>
</feature>
<dbReference type="InterPro" id="IPR024079">
    <property type="entry name" value="MetalloPept_cat_dom_sf"/>
</dbReference>
<dbReference type="PANTHER" id="PTHR11733:SF237">
    <property type="entry name" value="NEPRILYSIN-LIKE 4"/>
    <property type="match status" value="1"/>
</dbReference>
<evidence type="ECO:0000313" key="5">
    <source>
        <dbReference type="Proteomes" id="UP000001555"/>
    </source>
</evidence>
<dbReference type="HOGENOM" id="CLU_006187_1_1_1"/>
<dbReference type="PaxDb" id="6945-B7QFJ9"/>
<protein>
    <recommendedName>
        <fullName evidence="2">Peptidase M13 C-terminal domain-containing protein</fullName>
    </recommendedName>
</protein>
<dbReference type="Proteomes" id="UP000001555">
    <property type="component" value="Unassembled WGS sequence"/>
</dbReference>
<dbReference type="SUPFAM" id="SSF55486">
    <property type="entry name" value="Metalloproteases ('zincins'), catalytic domain"/>
    <property type="match status" value="2"/>
</dbReference>
<dbReference type="VEuPathDB" id="VectorBase:ISCI012816"/>
<dbReference type="InterPro" id="IPR000718">
    <property type="entry name" value="Peptidase_M13"/>
</dbReference>
<reference evidence="4" key="2">
    <citation type="submission" date="2020-05" db="UniProtKB">
        <authorList>
            <consortium name="EnsemblMetazoa"/>
        </authorList>
    </citation>
    <scope>IDENTIFICATION</scope>
    <source>
        <strain evidence="4">wikel</strain>
    </source>
</reference>
<dbReference type="Gene3D" id="3.40.390.10">
    <property type="entry name" value="Collagenase (Catalytic Domain)"/>
    <property type="match status" value="2"/>
</dbReference>
<evidence type="ECO:0000313" key="4">
    <source>
        <dbReference type="EnsemblMetazoa" id="ISCW012816-PA"/>
    </source>
</evidence>
<dbReference type="InterPro" id="IPR018497">
    <property type="entry name" value="Peptidase_M13_C"/>
</dbReference>
<feature type="signal peptide" evidence="1">
    <location>
        <begin position="1"/>
        <end position="17"/>
    </location>
</feature>
<dbReference type="InParanoid" id="B7QFJ9"/>
<dbReference type="EMBL" id="ABJB010912553">
    <property type="status" value="NOT_ANNOTATED_CDS"/>
    <property type="molecule type" value="Genomic_DNA"/>
</dbReference>
<dbReference type="AlphaFoldDB" id="B7QFJ9"/>
<dbReference type="EMBL" id="ABJB010852457">
    <property type="status" value="NOT_ANNOTATED_CDS"/>
    <property type="molecule type" value="Genomic_DNA"/>
</dbReference>
<dbReference type="STRING" id="6945.B7QFJ9"/>
<reference evidence="3 5" key="1">
    <citation type="submission" date="2008-03" db="EMBL/GenBank/DDBJ databases">
        <title>Annotation of Ixodes scapularis.</title>
        <authorList>
            <consortium name="Ixodes scapularis Genome Project Consortium"/>
            <person name="Caler E."/>
            <person name="Hannick L.I."/>
            <person name="Bidwell S."/>
            <person name="Joardar V."/>
            <person name="Thiagarajan M."/>
            <person name="Amedeo P."/>
            <person name="Galinsky K.J."/>
            <person name="Schobel S."/>
            <person name="Inman J."/>
            <person name="Hostetler J."/>
            <person name="Miller J."/>
            <person name="Hammond M."/>
            <person name="Megy K."/>
            <person name="Lawson D."/>
            <person name="Kodira C."/>
            <person name="Sutton G."/>
            <person name="Meyer J."/>
            <person name="Hill C.A."/>
            <person name="Birren B."/>
            <person name="Nene V."/>
            <person name="Collins F."/>
            <person name="Alarcon-Chaidez F."/>
            <person name="Wikel S."/>
            <person name="Strausberg R."/>
        </authorList>
    </citation>
    <scope>NUCLEOTIDE SEQUENCE [LARGE SCALE GENOMIC DNA]</scope>
    <source>
        <strain evidence="5">Wikel</strain>
        <strain evidence="3">Wikel colony</strain>
    </source>
</reference>
<keyword evidence="1" id="KW-0732">Signal</keyword>